<organism evidence="9 10">
    <name type="scientific">Oryzomonas sagensis</name>
    <dbReference type="NCBI Taxonomy" id="2603857"/>
    <lineage>
        <taxon>Bacteria</taxon>
        <taxon>Pseudomonadati</taxon>
        <taxon>Thermodesulfobacteriota</taxon>
        <taxon>Desulfuromonadia</taxon>
        <taxon>Geobacterales</taxon>
        <taxon>Geobacteraceae</taxon>
        <taxon>Oryzomonas</taxon>
    </lineage>
</organism>
<evidence type="ECO:0000313" key="10">
    <source>
        <dbReference type="Proteomes" id="UP000798046"/>
    </source>
</evidence>
<dbReference type="SUPFAM" id="SSF103473">
    <property type="entry name" value="MFS general substrate transporter"/>
    <property type="match status" value="1"/>
</dbReference>
<dbReference type="InterPro" id="IPR011701">
    <property type="entry name" value="MFS"/>
</dbReference>
<dbReference type="InterPro" id="IPR020846">
    <property type="entry name" value="MFS_dom"/>
</dbReference>
<feature type="transmembrane region" description="Helical" evidence="7">
    <location>
        <begin position="330"/>
        <end position="352"/>
    </location>
</feature>
<dbReference type="Proteomes" id="UP000798046">
    <property type="component" value="Unassembled WGS sequence"/>
</dbReference>
<evidence type="ECO:0000256" key="7">
    <source>
        <dbReference type="SAM" id="Phobius"/>
    </source>
</evidence>
<feature type="transmembrane region" description="Helical" evidence="7">
    <location>
        <begin position="364"/>
        <end position="384"/>
    </location>
</feature>
<feature type="transmembrane region" description="Helical" evidence="7">
    <location>
        <begin position="276"/>
        <end position="294"/>
    </location>
</feature>
<dbReference type="CDD" id="cd17325">
    <property type="entry name" value="MFS_MdtG_SLC18_like"/>
    <property type="match status" value="1"/>
</dbReference>
<comment type="subcellular location">
    <subcellularLocation>
        <location evidence="2">Membrane</location>
        <topology evidence="2">Multi-pass membrane protein</topology>
    </subcellularLocation>
</comment>
<evidence type="ECO:0000256" key="2">
    <source>
        <dbReference type="ARBA" id="ARBA00004141"/>
    </source>
</evidence>
<evidence type="ECO:0000256" key="1">
    <source>
        <dbReference type="ARBA" id="ARBA00003279"/>
    </source>
</evidence>
<comment type="similarity">
    <text evidence="3">Belongs to the major facilitator superfamily. TCR/Tet family.</text>
</comment>
<evidence type="ECO:0000256" key="3">
    <source>
        <dbReference type="ARBA" id="ARBA00007520"/>
    </source>
</evidence>
<dbReference type="PROSITE" id="PS00216">
    <property type="entry name" value="SUGAR_TRANSPORT_1"/>
    <property type="match status" value="1"/>
</dbReference>
<feature type="transmembrane region" description="Helical" evidence="7">
    <location>
        <begin position="246"/>
        <end position="264"/>
    </location>
</feature>
<dbReference type="Gene3D" id="1.20.1250.20">
    <property type="entry name" value="MFS general substrate transporter like domains"/>
    <property type="match status" value="2"/>
</dbReference>
<feature type="domain" description="Major facilitator superfamily (MFS) profile" evidence="8">
    <location>
        <begin position="6"/>
        <end position="387"/>
    </location>
</feature>
<dbReference type="PROSITE" id="PS50850">
    <property type="entry name" value="MFS"/>
    <property type="match status" value="1"/>
</dbReference>
<feature type="transmembrane region" description="Helical" evidence="7">
    <location>
        <begin position="72"/>
        <end position="90"/>
    </location>
</feature>
<comment type="function">
    <text evidence="1">Resistance to tetracycline by an active tetracycline efflux. This is an energy-dependent process that decreases the accumulation of the antibiotic in whole cells. This protein functions as a metal-tetracycline/H(+) antiporter.</text>
</comment>
<feature type="transmembrane region" description="Helical" evidence="7">
    <location>
        <begin position="39"/>
        <end position="60"/>
    </location>
</feature>
<evidence type="ECO:0000313" key="9">
    <source>
        <dbReference type="EMBL" id="KAB0671495.1"/>
    </source>
</evidence>
<reference evidence="9 10" key="1">
    <citation type="journal article" date="2020" name="Microorganisms">
        <title>Description of Three Novel Members in the Family Geobacteraceae, Oryzomonas japonicum gen. nov., sp. nov., Oryzomonas sagensis sp. nov., and Oryzomonas ruber sp. nov.</title>
        <authorList>
            <person name="Xu Z."/>
            <person name="Masuda Y."/>
            <person name="Hayakawa C."/>
            <person name="Ushijima N."/>
            <person name="Kawano K."/>
            <person name="Shiratori Y."/>
            <person name="Senoo K."/>
            <person name="Itoh H."/>
        </authorList>
    </citation>
    <scope>NUCLEOTIDE SEQUENCE [LARGE SCALE GENOMIC DNA]</scope>
    <source>
        <strain evidence="9 10">Red100</strain>
    </source>
</reference>
<name>A0ABQ6TR72_9BACT</name>
<feature type="transmembrane region" description="Helical" evidence="7">
    <location>
        <begin position="12"/>
        <end position="33"/>
    </location>
</feature>
<dbReference type="PRINTS" id="PR01035">
    <property type="entry name" value="TCRTETA"/>
</dbReference>
<keyword evidence="5 7" id="KW-1133">Transmembrane helix</keyword>
<accession>A0ABQ6TR72</accession>
<keyword evidence="4 7" id="KW-0812">Transmembrane</keyword>
<comment type="caution">
    <text evidence="9">The sequence shown here is derived from an EMBL/GenBank/DDBJ whole genome shotgun (WGS) entry which is preliminary data.</text>
</comment>
<dbReference type="RefSeq" id="WP_151154952.1">
    <property type="nucleotide sequence ID" value="NZ_VZRA01000001.1"/>
</dbReference>
<gene>
    <name evidence="9" type="ORF">F6V30_02640</name>
</gene>
<evidence type="ECO:0000259" key="8">
    <source>
        <dbReference type="PROSITE" id="PS50850"/>
    </source>
</evidence>
<dbReference type="InterPro" id="IPR036259">
    <property type="entry name" value="MFS_trans_sf"/>
</dbReference>
<keyword evidence="10" id="KW-1185">Reference proteome</keyword>
<dbReference type="EMBL" id="VZRA01000001">
    <property type="protein sequence ID" value="KAB0671495.1"/>
    <property type="molecule type" value="Genomic_DNA"/>
</dbReference>
<proteinExistence type="inferred from homology"/>
<evidence type="ECO:0000256" key="6">
    <source>
        <dbReference type="ARBA" id="ARBA00023136"/>
    </source>
</evidence>
<keyword evidence="6 7" id="KW-0472">Membrane</keyword>
<dbReference type="PANTHER" id="PTHR23518">
    <property type="entry name" value="C-METHYLTRANSFERASE"/>
    <property type="match status" value="1"/>
</dbReference>
<protein>
    <submittedName>
        <fullName evidence="9">MFS transporter</fullName>
    </submittedName>
</protein>
<evidence type="ECO:0000256" key="5">
    <source>
        <dbReference type="ARBA" id="ARBA00022989"/>
    </source>
</evidence>
<feature type="transmembrane region" description="Helical" evidence="7">
    <location>
        <begin position="158"/>
        <end position="180"/>
    </location>
</feature>
<sequence>METRTLFRGLFLINFAITLGFGIADAFFSLYVFSLGARGLLLGLPLVFYSLSKIILSPFMGAWADRIGRRRIAAVSIGLYLFVSVCYLFTASLPLITLLRLLQGIGCAMFRPVVVSLVSECASDKKRATVMGTFDISFYGALSAGPIVGGMLKDQWGFRGIFVTLTFLCLLALAVALVCIPGHKNVSGQAKQYETERLRDLLNVTRHNSLRGLLAFIFGRACGISLLGAFLPIMLTSRLGLNGTRAGMVMASSTLVMTLLLRPMGMLSDRAPRTSLVVAGGTVVSFLYFLIPVAAGFSQIMALGLGIGLFSVLSQPASTALLVEEGSRHGMGVTVGTCNAVLNLGFVSGPLLGAGLQTTLGLTAVFYAAGVMGLGAVGLFMVNVRAWSGWRPMVPVWLEMRRFWMKAH</sequence>
<dbReference type="InterPro" id="IPR001958">
    <property type="entry name" value="Tet-R_TetA/multi-R_MdtG-like"/>
</dbReference>
<evidence type="ECO:0000256" key="4">
    <source>
        <dbReference type="ARBA" id="ARBA00022692"/>
    </source>
</evidence>
<feature type="transmembrane region" description="Helical" evidence="7">
    <location>
        <begin position="300"/>
        <end position="323"/>
    </location>
</feature>
<dbReference type="InterPro" id="IPR005829">
    <property type="entry name" value="Sugar_transporter_CS"/>
</dbReference>
<feature type="transmembrane region" description="Helical" evidence="7">
    <location>
        <begin position="213"/>
        <end position="234"/>
    </location>
</feature>
<dbReference type="Pfam" id="PF07690">
    <property type="entry name" value="MFS_1"/>
    <property type="match status" value="1"/>
</dbReference>
<dbReference type="PANTHER" id="PTHR23518:SF2">
    <property type="entry name" value="MAJOR FACILITATOR SUPERFAMILY TRANSPORTER"/>
    <property type="match status" value="1"/>
</dbReference>